<keyword evidence="7 10" id="KW-0472">Membrane</keyword>
<gene>
    <name evidence="10 11" type="primary">plsY</name>
    <name evidence="11" type="ORF">COI65_24625</name>
</gene>
<dbReference type="GO" id="GO:0005886">
    <property type="term" value="C:plasma membrane"/>
    <property type="evidence" value="ECO:0007669"/>
    <property type="project" value="UniProtKB-SubCell"/>
</dbReference>
<dbReference type="InterPro" id="IPR003811">
    <property type="entry name" value="G3P_acylTferase_PlsY"/>
</dbReference>
<evidence type="ECO:0000256" key="5">
    <source>
        <dbReference type="ARBA" id="ARBA00022989"/>
    </source>
</evidence>
<evidence type="ECO:0000256" key="3">
    <source>
        <dbReference type="ARBA" id="ARBA00022679"/>
    </source>
</evidence>
<comment type="subcellular location">
    <subcellularLocation>
        <location evidence="10">Cell membrane</location>
        <topology evidence="10">Multi-pass membrane protein</topology>
    </subcellularLocation>
</comment>
<comment type="caution">
    <text evidence="11">The sequence shown here is derived from an EMBL/GenBank/DDBJ whole genome shotgun (WGS) entry which is preliminary data.</text>
</comment>
<comment type="similarity">
    <text evidence="10">Belongs to the PlsY family.</text>
</comment>
<keyword evidence="11" id="KW-0012">Acyltransferase</keyword>
<feature type="transmembrane region" description="Helical" evidence="10">
    <location>
        <begin position="117"/>
        <end position="141"/>
    </location>
</feature>
<dbReference type="UniPathway" id="UPA00085"/>
<comment type="subunit">
    <text evidence="10">Probably interacts with PlsX.</text>
</comment>
<evidence type="ECO:0000256" key="8">
    <source>
        <dbReference type="ARBA" id="ARBA00023209"/>
    </source>
</evidence>
<keyword evidence="9 10" id="KW-1208">Phospholipid metabolism</keyword>
<dbReference type="GO" id="GO:0008654">
    <property type="term" value="P:phospholipid biosynthetic process"/>
    <property type="evidence" value="ECO:0007669"/>
    <property type="project" value="UniProtKB-UniRule"/>
</dbReference>
<keyword evidence="6 10" id="KW-0443">Lipid metabolism</keyword>
<name>A0A2B5X166_9BACI</name>
<feature type="transmembrane region" description="Helical" evidence="10">
    <location>
        <begin position="89"/>
        <end position="111"/>
    </location>
</feature>
<keyword evidence="4 10" id="KW-0812">Transmembrane</keyword>
<organism evidence="11 12">
    <name type="scientific">Bacillus wiedmannii</name>
    <dbReference type="NCBI Taxonomy" id="1890302"/>
    <lineage>
        <taxon>Bacteria</taxon>
        <taxon>Bacillati</taxon>
        <taxon>Bacillota</taxon>
        <taxon>Bacilli</taxon>
        <taxon>Bacillales</taxon>
        <taxon>Bacillaceae</taxon>
        <taxon>Bacillus</taxon>
        <taxon>Bacillus cereus group</taxon>
    </lineage>
</organism>
<dbReference type="Proteomes" id="UP000222503">
    <property type="component" value="Unassembled WGS sequence"/>
</dbReference>
<keyword evidence="1 10" id="KW-1003">Cell membrane</keyword>
<dbReference type="NCBIfam" id="TIGR00023">
    <property type="entry name" value="glycerol-3-phosphate 1-O-acyltransferase PlsY"/>
    <property type="match status" value="1"/>
</dbReference>
<dbReference type="SMART" id="SM01207">
    <property type="entry name" value="G3P_acyltransf"/>
    <property type="match status" value="1"/>
</dbReference>
<dbReference type="PANTHER" id="PTHR30309:SF0">
    <property type="entry name" value="GLYCEROL-3-PHOSPHATE ACYLTRANSFERASE-RELATED"/>
    <property type="match status" value="1"/>
</dbReference>
<dbReference type="AlphaFoldDB" id="A0A2B5X166"/>
<keyword evidence="8 10" id="KW-0594">Phospholipid biosynthesis</keyword>
<evidence type="ECO:0000313" key="11">
    <source>
        <dbReference type="EMBL" id="PHG56754.1"/>
    </source>
</evidence>
<evidence type="ECO:0000256" key="6">
    <source>
        <dbReference type="ARBA" id="ARBA00023098"/>
    </source>
</evidence>
<dbReference type="HAMAP" id="MF_01043">
    <property type="entry name" value="PlsY"/>
    <property type="match status" value="1"/>
</dbReference>
<dbReference type="EMBL" id="NUUQ01000060">
    <property type="protein sequence ID" value="PHG56754.1"/>
    <property type="molecule type" value="Genomic_DNA"/>
</dbReference>
<keyword evidence="5 10" id="KW-1133">Transmembrane helix</keyword>
<feature type="transmembrane region" description="Helical" evidence="10">
    <location>
        <begin position="7"/>
        <end position="30"/>
    </location>
</feature>
<evidence type="ECO:0000256" key="7">
    <source>
        <dbReference type="ARBA" id="ARBA00023136"/>
    </source>
</evidence>
<feature type="transmembrane region" description="Helical" evidence="10">
    <location>
        <begin position="173"/>
        <end position="191"/>
    </location>
</feature>
<evidence type="ECO:0000256" key="1">
    <source>
        <dbReference type="ARBA" id="ARBA00022475"/>
    </source>
</evidence>
<comment type="catalytic activity">
    <reaction evidence="10">
        <text>an acyl phosphate + sn-glycerol 3-phosphate = a 1-acyl-sn-glycero-3-phosphate + phosphate</text>
        <dbReference type="Rhea" id="RHEA:34075"/>
        <dbReference type="ChEBI" id="CHEBI:43474"/>
        <dbReference type="ChEBI" id="CHEBI:57597"/>
        <dbReference type="ChEBI" id="CHEBI:57970"/>
        <dbReference type="ChEBI" id="CHEBI:59918"/>
        <dbReference type="EC" id="2.3.1.275"/>
    </reaction>
</comment>
<evidence type="ECO:0000256" key="2">
    <source>
        <dbReference type="ARBA" id="ARBA00022516"/>
    </source>
</evidence>
<proteinExistence type="inferred from homology"/>
<dbReference type="PANTHER" id="PTHR30309">
    <property type="entry name" value="INNER MEMBRANE PROTEIN YGIH"/>
    <property type="match status" value="1"/>
</dbReference>
<dbReference type="Pfam" id="PF02660">
    <property type="entry name" value="G3P_acyltransf"/>
    <property type="match status" value="1"/>
</dbReference>
<dbReference type="GO" id="GO:0043772">
    <property type="term" value="F:acyl-phosphate glycerol-3-phosphate acyltransferase activity"/>
    <property type="evidence" value="ECO:0007669"/>
    <property type="project" value="UniProtKB-UniRule"/>
</dbReference>
<evidence type="ECO:0000256" key="4">
    <source>
        <dbReference type="ARBA" id="ARBA00022692"/>
    </source>
</evidence>
<feature type="transmembrane region" description="Helical" evidence="10">
    <location>
        <begin position="148"/>
        <end position="167"/>
    </location>
</feature>
<keyword evidence="3 10" id="KW-0808">Transferase</keyword>
<evidence type="ECO:0000256" key="10">
    <source>
        <dbReference type="HAMAP-Rule" id="MF_01043"/>
    </source>
</evidence>
<keyword evidence="2 10" id="KW-0444">Lipid biosynthesis</keyword>
<accession>A0A2B5X166</accession>
<feature type="transmembrane region" description="Helical" evidence="10">
    <location>
        <begin position="55"/>
        <end position="82"/>
    </location>
</feature>
<protein>
    <recommendedName>
        <fullName evidence="10">Glycerol-3-phosphate acyltransferase</fullName>
    </recommendedName>
    <alternativeName>
        <fullName evidence="10">Acyl-PO4 G3P acyltransferase</fullName>
    </alternativeName>
    <alternativeName>
        <fullName evidence="10">Acyl-phosphate--glycerol-3-phosphate acyltransferase</fullName>
    </alternativeName>
    <alternativeName>
        <fullName evidence="10">G3P acyltransferase</fullName>
        <shortName evidence="10">GPAT</shortName>
        <ecNumber evidence="10">2.3.1.275</ecNumber>
    </alternativeName>
    <alternativeName>
        <fullName evidence="10">Lysophosphatidic acid synthase</fullName>
        <shortName evidence="10">LPA synthase</shortName>
    </alternativeName>
</protein>
<comment type="pathway">
    <text evidence="10">Lipid metabolism; phospholipid metabolism.</text>
</comment>
<evidence type="ECO:0000313" key="12">
    <source>
        <dbReference type="Proteomes" id="UP000222503"/>
    </source>
</evidence>
<dbReference type="EC" id="2.3.1.275" evidence="10"/>
<evidence type="ECO:0000256" key="9">
    <source>
        <dbReference type="ARBA" id="ARBA00023264"/>
    </source>
</evidence>
<dbReference type="RefSeq" id="WP_098114527.1">
    <property type="nucleotide sequence ID" value="NZ_NUBN01000003.1"/>
</dbReference>
<comment type="function">
    <text evidence="10">Catalyzes the transfer of an acyl group from acyl-phosphate (acyl-PO(4)) to glycerol-3-phosphate (G3P) to form lysophosphatidic acid (LPA). This enzyme utilizes acyl-phosphate as fatty acyl donor, but not acyl-CoA or acyl-ACP.</text>
</comment>
<sequence length="210" mass="22862">MIDILKIFAALVFGYLLGSLNTAVIVGKIYGKDIRSHGSKSAGLTNTLRVLGKSAAVFVLAGDILKGVIACYIGLFLSVYFYSGETKDCVSLLAAGAGAVIGHNWPVYFGFKGGKGALTAVAVLFMIDWVMALLCLGFFVIIVALTRYVSLGTICATLLVAVISFIPVFENTLYFYIFAFLMAFMVIFRHMENIQRLLLGTENKLIFPQR</sequence>
<reference evidence="11 12" key="1">
    <citation type="submission" date="2017-09" db="EMBL/GenBank/DDBJ databases">
        <title>Large-scale bioinformatics analysis of Bacillus genomes uncovers conserved roles of natural products in bacterial physiology.</title>
        <authorList>
            <consortium name="Agbiome Team Llc"/>
            <person name="Bleich R.M."/>
            <person name="Grubbs K.J."/>
            <person name="Santa Maria K.C."/>
            <person name="Allen S.E."/>
            <person name="Farag S."/>
            <person name="Shank E.A."/>
            <person name="Bowers A."/>
        </authorList>
    </citation>
    <scope>NUCLEOTIDE SEQUENCE [LARGE SCALE GENOMIC DNA]</scope>
    <source>
        <strain evidence="11 12">AFS029838</strain>
    </source>
</reference>